<evidence type="ECO:0000256" key="6">
    <source>
        <dbReference type="ARBA" id="ARBA00022989"/>
    </source>
</evidence>
<evidence type="ECO:0000256" key="8">
    <source>
        <dbReference type="SAM" id="MobiDB-lite"/>
    </source>
</evidence>
<dbReference type="InterPro" id="IPR050173">
    <property type="entry name" value="ABC_transporter_C-like"/>
</dbReference>
<evidence type="ECO:0000256" key="1">
    <source>
        <dbReference type="ARBA" id="ARBA00004141"/>
    </source>
</evidence>
<dbReference type="InParanoid" id="A0A2J7QD42"/>
<feature type="transmembrane region" description="Helical" evidence="9">
    <location>
        <begin position="173"/>
        <end position="192"/>
    </location>
</feature>
<evidence type="ECO:0008006" key="14">
    <source>
        <dbReference type="Google" id="ProtNLM"/>
    </source>
</evidence>
<dbReference type="CDD" id="cd03250">
    <property type="entry name" value="ABCC_MRP_domain1"/>
    <property type="match status" value="1"/>
</dbReference>
<evidence type="ECO:0000256" key="3">
    <source>
        <dbReference type="ARBA" id="ARBA00022692"/>
    </source>
</evidence>
<dbReference type="CDD" id="cd03244">
    <property type="entry name" value="ABCC_MRP_domain2"/>
    <property type="match status" value="1"/>
</dbReference>
<keyword evidence="4" id="KW-0547">Nucleotide-binding</keyword>
<evidence type="ECO:0000313" key="13">
    <source>
        <dbReference type="Proteomes" id="UP000235965"/>
    </source>
</evidence>
<feature type="region of interest" description="Disordered" evidence="8">
    <location>
        <begin position="1367"/>
        <end position="1393"/>
    </location>
</feature>
<dbReference type="SUPFAM" id="SSF52540">
    <property type="entry name" value="P-loop containing nucleoside triphosphate hydrolases"/>
    <property type="match status" value="2"/>
</dbReference>
<evidence type="ECO:0000256" key="5">
    <source>
        <dbReference type="ARBA" id="ARBA00022840"/>
    </source>
</evidence>
<dbReference type="CDD" id="cd18602">
    <property type="entry name" value="ABC_6TM_SUR1_D2_like"/>
    <property type="match status" value="1"/>
</dbReference>
<dbReference type="FunFam" id="1.20.1560.10:FF:000006">
    <property type="entry name" value="ATP-binding cassette, sub-family C (CFTR/MRP), member 9"/>
    <property type="match status" value="1"/>
</dbReference>
<dbReference type="PROSITE" id="PS50929">
    <property type="entry name" value="ABC_TM1F"/>
    <property type="match status" value="2"/>
</dbReference>
<dbReference type="SUPFAM" id="SSF90123">
    <property type="entry name" value="ABC transporter transmembrane region"/>
    <property type="match status" value="2"/>
</dbReference>
<feature type="transmembrane region" description="Helical" evidence="9">
    <location>
        <begin position="45"/>
        <end position="65"/>
    </location>
</feature>
<dbReference type="SMART" id="SM00382">
    <property type="entry name" value="AAA"/>
    <property type="match status" value="2"/>
</dbReference>
<evidence type="ECO:0000256" key="9">
    <source>
        <dbReference type="SAM" id="Phobius"/>
    </source>
</evidence>
<dbReference type="Pfam" id="PF00005">
    <property type="entry name" value="ABC_tran"/>
    <property type="match status" value="2"/>
</dbReference>
<sequence length="1393" mass="155023">MGTISNLMSEDAYSVMSFFWIGHYIWAIPLKIGVLMYLLYQKLGVSAIIGAACCIVTMTPLQFLIGKKMSTNSKAITDVSDERLRQMNEVLQGIRLLKLYGWECLYGDQILHTRAKELRLLDKDSFYWAIMTFLTHASSILVTLVTFGLHFLIEGNSLTPENVFSGLALFNQLTVPLFIFPITVPIIISALVSTRRLEKFMELPETCSVIPVYSDSDQQPEAETAIQEEIVVKETLPLTGDSENAGKVRTERADSVFGLGDILEQEPENEVSLDDAEGEDTHVQNIQTSEAEVDVAVAVEGGKFSWSADSGKPTLSISNVVFPSGKLTIIVGRVGSGKTSFLSALLGEMYRLEGRVRWASGSVIGYASQKPWVLNTTLRENILFGQPFRPRRYGRVIAACSLQPDIDILPGKDLIEIGEKGINLSGGQKQRVSVARALYSQANVVILDDPLSALDYQVGQKVFDSGIRRMLLREKRTVILVTHRLQLLAHAHQIIALEGGAVRAQGSLAEIEASDRELVHIWRTTVSREALEEKRNARGEAARERWQLLRLVSRIGMQLKQRNIVDGTWQTDEEAHVMRPAFLPLRRRRGTFSGSRYFTHDLLLPTDECEEEFLEQAGRTSGGSGRSSQRRRSRAATTTEAPSVAQQQSALLRASSLQAGRTTVHGDTYIKRNLRSSTIVRQRSSQNIENSQTSPDINRRHRAFTGLDNPSQPGSLLRHIFSIHSQRSGNIATSAVSDHEQLKRLPSTSSAVSDDIDDDEPYSEVGDAIAGRLVTDEREYGKIPKRIYLDYLQACSVWLGTSYLVSAFGWQGLRVYTDYWLNQWTNSGNSTGANSTVSHTPEYEMTYYLLVYGALSVASVLLSFSSNGIGQYAGARARQILHESMLRNILHCPVRFFECTPIGRIINRFSADMSVIDKKIATSIQRLLQFLLLCFSAIVLNAVVTPWFLIVAVPICIVYYVMQHFYRCSSRELQRLDSITRSPILSHFSETLCGLTTIRAFGQQRRFRSLLFSRTDAHTSAFLIMNSSNRWLGIALDYLGGVIVFMSVVAALLTVKTYPDVTPSLVGLAVNYTLLVPIYLNWVVKFLADMEMYMGAVERVQQYALTPTEDYRLQGITVPRAWPQKGNIVFKDVSLRYDRSREPVISNLNLHIPAGQKVGICGRTGSGKSSLVMSLFHMVDVFEGKILIDDIDTKLVPLQVLRSRLSVIPQDVIMFSGTIRENLDPQSVYTDMELWKSLELAQLKDAVSSLPGCLDAEVREGGGNLSAGERQLFCLARAILHNAACLVMDEATSSVDPSTEKALLAAATRAFAGKTVITIAHRLSTILDYDRILVLESGRIMEDGTPAQLLQRSMGIFSSMLRASQEGAPFTKNGQDSQRVVNYKRVEGKNDSN</sequence>
<keyword evidence="3 9" id="KW-0812">Transmembrane</keyword>
<feature type="transmembrane region" description="Helical" evidence="9">
    <location>
        <begin position="1065"/>
        <end position="1084"/>
    </location>
</feature>
<dbReference type="PANTHER" id="PTHR24223">
    <property type="entry name" value="ATP-BINDING CASSETTE SUB-FAMILY C"/>
    <property type="match status" value="1"/>
</dbReference>
<keyword evidence="2" id="KW-0813">Transport</keyword>
<dbReference type="PROSITE" id="PS50893">
    <property type="entry name" value="ABC_TRANSPORTER_2"/>
    <property type="match status" value="2"/>
</dbReference>
<feature type="transmembrane region" description="Helical" evidence="9">
    <location>
        <begin position="12"/>
        <end position="39"/>
    </location>
</feature>
<dbReference type="GO" id="GO:0140359">
    <property type="term" value="F:ABC-type transporter activity"/>
    <property type="evidence" value="ECO:0007669"/>
    <property type="project" value="InterPro"/>
</dbReference>
<organism evidence="12 13">
    <name type="scientific">Cryptotermes secundus</name>
    <dbReference type="NCBI Taxonomy" id="105785"/>
    <lineage>
        <taxon>Eukaryota</taxon>
        <taxon>Metazoa</taxon>
        <taxon>Ecdysozoa</taxon>
        <taxon>Arthropoda</taxon>
        <taxon>Hexapoda</taxon>
        <taxon>Insecta</taxon>
        <taxon>Pterygota</taxon>
        <taxon>Neoptera</taxon>
        <taxon>Polyneoptera</taxon>
        <taxon>Dictyoptera</taxon>
        <taxon>Blattodea</taxon>
        <taxon>Blattoidea</taxon>
        <taxon>Termitoidae</taxon>
        <taxon>Kalotermitidae</taxon>
        <taxon>Cryptotermitinae</taxon>
        <taxon>Cryptotermes</taxon>
    </lineage>
</organism>
<evidence type="ECO:0000259" key="10">
    <source>
        <dbReference type="PROSITE" id="PS50893"/>
    </source>
</evidence>
<evidence type="ECO:0000313" key="12">
    <source>
        <dbReference type="EMBL" id="PNF26495.1"/>
    </source>
</evidence>
<dbReference type="Gene3D" id="3.40.50.300">
    <property type="entry name" value="P-loop containing nucleotide triphosphate hydrolases"/>
    <property type="match status" value="2"/>
</dbReference>
<keyword evidence="13" id="KW-1185">Reference proteome</keyword>
<dbReference type="InterPro" id="IPR011527">
    <property type="entry name" value="ABC1_TM_dom"/>
</dbReference>
<dbReference type="FunFam" id="3.40.50.300:FF:002366">
    <property type="entry name" value="Uncharacterized protein"/>
    <property type="match status" value="1"/>
</dbReference>
<name>A0A2J7QD42_9NEOP</name>
<dbReference type="Proteomes" id="UP000235965">
    <property type="component" value="Unassembled WGS sequence"/>
</dbReference>
<evidence type="ECO:0000256" key="2">
    <source>
        <dbReference type="ARBA" id="ARBA00022448"/>
    </source>
</evidence>
<feature type="domain" description="ABC transmembrane type-1" evidence="11">
    <location>
        <begin position="804"/>
        <end position="1092"/>
    </location>
</feature>
<dbReference type="GO" id="GO:0005524">
    <property type="term" value="F:ATP binding"/>
    <property type="evidence" value="ECO:0007669"/>
    <property type="project" value="UniProtKB-KW"/>
</dbReference>
<evidence type="ECO:0000256" key="4">
    <source>
        <dbReference type="ARBA" id="ARBA00022741"/>
    </source>
</evidence>
<gene>
    <name evidence="12" type="ORF">B7P43_G14315</name>
</gene>
<evidence type="ECO:0000256" key="7">
    <source>
        <dbReference type="ARBA" id="ARBA00023136"/>
    </source>
</evidence>
<proteinExistence type="predicted"/>
<feature type="transmembrane region" description="Helical" evidence="9">
    <location>
        <begin position="845"/>
        <end position="864"/>
    </location>
</feature>
<dbReference type="OrthoDB" id="6500128at2759"/>
<keyword evidence="5" id="KW-0067">ATP-binding</keyword>
<feature type="transmembrane region" description="Helical" evidence="9">
    <location>
        <begin position="126"/>
        <end position="153"/>
    </location>
</feature>
<dbReference type="PROSITE" id="PS00211">
    <property type="entry name" value="ABC_TRANSPORTER_1"/>
    <property type="match status" value="2"/>
</dbReference>
<dbReference type="Gene3D" id="1.20.1560.10">
    <property type="entry name" value="ABC transporter type 1, transmembrane domain"/>
    <property type="match status" value="2"/>
</dbReference>
<dbReference type="InterPro" id="IPR017871">
    <property type="entry name" value="ABC_transporter-like_CS"/>
</dbReference>
<dbReference type="FunFam" id="1.20.1560.10:FF:000010">
    <property type="entry name" value="Multidrug resistance-associated ABC transporter"/>
    <property type="match status" value="1"/>
</dbReference>
<dbReference type="Pfam" id="PF00664">
    <property type="entry name" value="ABC_membrane"/>
    <property type="match status" value="2"/>
</dbReference>
<dbReference type="FunFam" id="3.40.50.300:FF:000838">
    <property type="entry name" value="ABC multidrug transporter (Eurofung)"/>
    <property type="match status" value="1"/>
</dbReference>
<dbReference type="PANTHER" id="PTHR24223:SF461">
    <property type="entry name" value="ATP-BINDING CASSETTE SUB-FAMILY C MEMBER SUR"/>
    <property type="match status" value="1"/>
</dbReference>
<feature type="domain" description="ABC transmembrane type-1" evidence="11">
    <location>
        <begin position="1"/>
        <end position="189"/>
    </location>
</feature>
<evidence type="ECO:0000259" key="11">
    <source>
        <dbReference type="PROSITE" id="PS50929"/>
    </source>
</evidence>
<feature type="region of interest" description="Disordered" evidence="8">
    <location>
        <begin position="614"/>
        <end position="649"/>
    </location>
</feature>
<accession>A0A2J7QD42</accession>
<dbReference type="InterPro" id="IPR003593">
    <property type="entry name" value="AAA+_ATPase"/>
</dbReference>
<dbReference type="EMBL" id="NEVH01015828">
    <property type="protein sequence ID" value="PNF26495.1"/>
    <property type="molecule type" value="Genomic_DNA"/>
</dbReference>
<feature type="transmembrane region" description="Helical" evidence="9">
    <location>
        <begin position="927"/>
        <end position="943"/>
    </location>
</feature>
<protein>
    <recommendedName>
        <fullName evidence="14">ATP-binding cassette sub-family C member Sur</fullName>
    </recommendedName>
</protein>
<feature type="domain" description="ABC transporter" evidence="10">
    <location>
        <begin position="299"/>
        <end position="524"/>
    </location>
</feature>
<feature type="region of interest" description="Disordered" evidence="8">
    <location>
        <begin position="736"/>
        <end position="763"/>
    </location>
</feature>
<dbReference type="STRING" id="105785.A0A2J7QD42"/>
<feature type="transmembrane region" description="Helical" evidence="9">
    <location>
        <begin position="1031"/>
        <end position="1053"/>
    </location>
</feature>
<comment type="subcellular location">
    <subcellularLocation>
        <location evidence="1">Membrane</location>
        <topology evidence="1">Multi-pass membrane protein</topology>
    </subcellularLocation>
</comment>
<dbReference type="GO" id="GO:0016887">
    <property type="term" value="F:ATP hydrolysis activity"/>
    <property type="evidence" value="ECO:0007669"/>
    <property type="project" value="InterPro"/>
</dbReference>
<feature type="domain" description="ABC transporter" evidence="10">
    <location>
        <begin position="1128"/>
        <end position="1362"/>
    </location>
</feature>
<keyword evidence="6 9" id="KW-1133">Transmembrane helix</keyword>
<comment type="caution">
    <text evidence="12">The sequence shown here is derived from an EMBL/GenBank/DDBJ whole genome shotgun (WGS) entry which is preliminary data.</text>
</comment>
<reference evidence="12 13" key="1">
    <citation type="submission" date="2017-12" db="EMBL/GenBank/DDBJ databases">
        <title>Hemimetabolous genomes reveal molecular basis of termite eusociality.</title>
        <authorList>
            <person name="Harrison M.C."/>
            <person name="Jongepier E."/>
            <person name="Robertson H.M."/>
            <person name="Arning N."/>
            <person name="Bitard-Feildel T."/>
            <person name="Chao H."/>
            <person name="Childers C.P."/>
            <person name="Dinh H."/>
            <person name="Doddapaneni H."/>
            <person name="Dugan S."/>
            <person name="Gowin J."/>
            <person name="Greiner C."/>
            <person name="Han Y."/>
            <person name="Hu H."/>
            <person name="Hughes D.S.T."/>
            <person name="Huylmans A.-K."/>
            <person name="Kemena C."/>
            <person name="Kremer L.P.M."/>
            <person name="Lee S.L."/>
            <person name="Lopez-Ezquerra A."/>
            <person name="Mallet L."/>
            <person name="Monroy-Kuhn J.M."/>
            <person name="Moser A."/>
            <person name="Murali S.C."/>
            <person name="Muzny D.M."/>
            <person name="Otani S."/>
            <person name="Piulachs M.-D."/>
            <person name="Poelchau M."/>
            <person name="Qu J."/>
            <person name="Schaub F."/>
            <person name="Wada-Katsumata A."/>
            <person name="Worley K.C."/>
            <person name="Xie Q."/>
            <person name="Ylla G."/>
            <person name="Poulsen M."/>
            <person name="Gibbs R.A."/>
            <person name="Schal C."/>
            <person name="Richards S."/>
            <person name="Belles X."/>
            <person name="Korb J."/>
            <person name="Bornberg-Bauer E."/>
        </authorList>
    </citation>
    <scope>NUCLEOTIDE SEQUENCE [LARGE SCALE GENOMIC DNA]</scope>
    <source>
        <tissue evidence="12">Whole body</tissue>
    </source>
</reference>
<feature type="compositionally biased region" description="Basic and acidic residues" evidence="8">
    <location>
        <begin position="1384"/>
        <end position="1393"/>
    </location>
</feature>
<dbReference type="GO" id="GO:0016020">
    <property type="term" value="C:membrane"/>
    <property type="evidence" value="ECO:0007669"/>
    <property type="project" value="UniProtKB-SubCell"/>
</dbReference>
<dbReference type="InterPro" id="IPR036640">
    <property type="entry name" value="ABC1_TM_sf"/>
</dbReference>
<dbReference type="InterPro" id="IPR003439">
    <property type="entry name" value="ABC_transporter-like_ATP-bd"/>
</dbReference>
<dbReference type="InterPro" id="IPR027417">
    <property type="entry name" value="P-loop_NTPase"/>
</dbReference>
<keyword evidence="7 9" id="KW-0472">Membrane</keyword>